<feature type="transmembrane region" description="Helical" evidence="2">
    <location>
        <begin position="162"/>
        <end position="184"/>
    </location>
</feature>
<evidence type="ECO:0000313" key="3">
    <source>
        <dbReference type="EMBL" id="KAF2230444.1"/>
    </source>
</evidence>
<feature type="compositionally biased region" description="Polar residues" evidence="1">
    <location>
        <begin position="132"/>
        <end position="143"/>
    </location>
</feature>
<feature type="compositionally biased region" description="Basic and acidic residues" evidence="1">
    <location>
        <begin position="376"/>
        <end position="385"/>
    </location>
</feature>
<accession>A0A6A6GXB9</accession>
<feature type="region of interest" description="Disordered" evidence="1">
    <location>
        <begin position="353"/>
        <end position="426"/>
    </location>
</feature>
<feature type="region of interest" description="Disordered" evidence="1">
    <location>
        <begin position="119"/>
        <end position="145"/>
    </location>
</feature>
<keyword evidence="2" id="KW-0472">Membrane</keyword>
<feature type="region of interest" description="Disordered" evidence="1">
    <location>
        <begin position="31"/>
        <end position="55"/>
    </location>
</feature>
<dbReference type="EMBL" id="ML991841">
    <property type="protein sequence ID" value="KAF2230444.1"/>
    <property type="molecule type" value="Genomic_DNA"/>
</dbReference>
<reference evidence="3" key="1">
    <citation type="journal article" date="2020" name="Stud. Mycol.">
        <title>101 Dothideomycetes genomes: a test case for predicting lifestyles and emergence of pathogens.</title>
        <authorList>
            <person name="Haridas S."/>
            <person name="Albert R."/>
            <person name="Binder M."/>
            <person name="Bloem J."/>
            <person name="Labutti K."/>
            <person name="Salamov A."/>
            <person name="Andreopoulos B."/>
            <person name="Baker S."/>
            <person name="Barry K."/>
            <person name="Bills G."/>
            <person name="Bluhm B."/>
            <person name="Cannon C."/>
            <person name="Castanera R."/>
            <person name="Culley D."/>
            <person name="Daum C."/>
            <person name="Ezra D."/>
            <person name="Gonzalez J."/>
            <person name="Henrissat B."/>
            <person name="Kuo A."/>
            <person name="Liang C."/>
            <person name="Lipzen A."/>
            <person name="Lutzoni F."/>
            <person name="Magnuson J."/>
            <person name="Mondo S."/>
            <person name="Nolan M."/>
            <person name="Ohm R."/>
            <person name="Pangilinan J."/>
            <person name="Park H.-J."/>
            <person name="Ramirez L."/>
            <person name="Alfaro M."/>
            <person name="Sun H."/>
            <person name="Tritt A."/>
            <person name="Yoshinaga Y."/>
            <person name="Zwiers L.-H."/>
            <person name="Turgeon B."/>
            <person name="Goodwin S."/>
            <person name="Spatafora J."/>
            <person name="Crous P."/>
            <person name="Grigoriev I."/>
        </authorList>
    </citation>
    <scope>NUCLEOTIDE SEQUENCE</scope>
    <source>
        <strain evidence="3">Tuck. ex Michener</strain>
    </source>
</reference>
<keyword evidence="2" id="KW-0812">Transmembrane</keyword>
<keyword evidence="4" id="KW-1185">Reference proteome</keyword>
<gene>
    <name evidence="3" type="ORF">EV356DRAFT_342293</name>
</gene>
<feature type="compositionally biased region" description="Low complexity" evidence="1">
    <location>
        <begin position="119"/>
        <end position="131"/>
    </location>
</feature>
<evidence type="ECO:0000313" key="4">
    <source>
        <dbReference type="Proteomes" id="UP000800092"/>
    </source>
</evidence>
<dbReference type="OrthoDB" id="10665136at2759"/>
<protein>
    <submittedName>
        <fullName evidence="3">Uncharacterized protein</fullName>
    </submittedName>
</protein>
<organism evidence="3 4">
    <name type="scientific">Viridothelium virens</name>
    <name type="common">Speckled blister lichen</name>
    <name type="synonym">Trypethelium virens</name>
    <dbReference type="NCBI Taxonomy" id="1048519"/>
    <lineage>
        <taxon>Eukaryota</taxon>
        <taxon>Fungi</taxon>
        <taxon>Dikarya</taxon>
        <taxon>Ascomycota</taxon>
        <taxon>Pezizomycotina</taxon>
        <taxon>Dothideomycetes</taxon>
        <taxon>Dothideomycetes incertae sedis</taxon>
        <taxon>Trypetheliales</taxon>
        <taxon>Trypetheliaceae</taxon>
        <taxon>Viridothelium</taxon>
    </lineage>
</organism>
<dbReference type="AlphaFoldDB" id="A0A6A6GXB9"/>
<dbReference type="Proteomes" id="UP000800092">
    <property type="component" value="Unassembled WGS sequence"/>
</dbReference>
<feature type="compositionally biased region" description="Polar residues" evidence="1">
    <location>
        <begin position="43"/>
        <end position="55"/>
    </location>
</feature>
<sequence>MGYGTYFDDHGYPSDASEVVSIYSSLHPQIPSTSLDLSRTEQTRPSLPSLSNTTPYPFPLLSSTTTTKLVPTSPPTSLPVIPASASILSSVLPQASSIISPNPDPLTIISTTQSTPSLLPTSESLASTSAADNVTPTFTSGATRTPAPLYTLSRHSLPTSTIAAAVIIPLAAIALIGAAVFVFLQKRRQKGYSRPGSGSQSVGVAETAIAKKDSEKLLRSESHDTTSTIAPSPAYVIPTQHVRATSESVQPMLSAPQQNFGSGVVDRAYYTGIDTASEASIHDGLSAYRNSAEGSFMGEAPPPYVRSMGSGRSARSGSTGASTLRVPTSAGIAANRRSIAGQSVAEDPEIPQADVESPFADPTGVAHGHPEQSPFDDAHAAKDDDAVSDISESEVRERDRVSMVSDFSYQSSLRGLPNMNDVRSRR</sequence>
<proteinExistence type="predicted"/>
<evidence type="ECO:0000256" key="1">
    <source>
        <dbReference type="SAM" id="MobiDB-lite"/>
    </source>
</evidence>
<name>A0A6A6GXB9_VIRVR</name>
<keyword evidence="2" id="KW-1133">Transmembrane helix</keyword>
<evidence type="ECO:0000256" key="2">
    <source>
        <dbReference type="SAM" id="Phobius"/>
    </source>
</evidence>